<gene>
    <name evidence="1" type="ORF">METZ01_LOCUS506571</name>
</gene>
<accession>A0A383EA36</accession>
<proteinExistence type="predicted"/>
<reference evidence="1" key="1">
    <citation type="submission" date="2018-05" db="EMBL/GenBank/DDBJ databases">
        <authorList>
            <person name="Lanie J.A."/>
            <person name="Ng W.-L."/>
            <person name="Kazmierczak K.M."/>
            <person name="Andrzejewski T.M."/>
            <person name="Davidsen T.M."/>
            <person name="Wayne K.J."/>
            <person name="Tettelin H."/>
            <person name="Glass J.I."/>
            <person name="Rusch D."/>
            <person name="Podicherti R."/>
            <person name="Tsui H.-C.T."/>
            <person name="Winkler M.E."/>
        </authorList>
    </citation>
    <scope>NUCLEOTIDE SEQUENCE</scope>
</reference>
<dbReference type="AlphaFoldDB" id="A0A383EA36"/>
<organism evidence="1">
    <name type="scientific">marine metagenome</name>
    <dbReference type="NCBI Taxonomy" id="408172"/>
    <lineage>
        <taxon>unclassified sequences</taxon>
        <taxon>metagenomes</taxon>
        <taxon>ecological metagenomes</taxon>
    </lineage>
</organism>
<feature type="non-terminal residue" evidence="1">
    <location>
        <position position="231"/>
    </location>
</feature>
<feature type="non-terminal residue" evidence="1">
    <location>
        <position position="1"/>
    </location>
</feature>
<name>A0A383EA36_9ZZZZ</name>
<dbReference type="EMBL" id="UINC01224197">
    <property type="protein sequence ID" value="SVE53717.1"/>
    <property type="molecule type" value="Genomic_DNA"/>
</dbReference>
<evidence type="ECO:0000313" key="1">
    <source>
        <dbReference type="EMBL" id="SVE53717.1"/>
    </source>
</evidence>
<protein>
    <submittedName>
        <fullName evidence="1">Uncharacterized protein</fullName>
    </submittedName>
</protein>
<sequence length="231" mass="22535">LFVVDDNAGGTNRKTAASRIKTYIADVTLTTAAQTNITSVGTLTALTVDDVAVNGKVITMTGSSSDTAVFTVGTHGTLSIVTTDDAAAAANIQITADGTVDIDSAGILTLDSGAAINIEPASGSAILLDGTISVDAGVVTGATSITSTAFVGDLTGDVTGNTSGTAATVTTAAQTNITSLGTLTALTVDDVVINGKVITMTGSSSDTAVFTVGTHGTLSIVTTDDAAAAAN</sequence>